<dbReference type="EMBL" id="CP051180">
    <property type="protein sequence ID" value="QIZ78670.1"/>
    <property type="molecule type" value="Genomic_DNA"/>
</dbReference>
<dbReference type="InterPro" id="IPR019734">
    <property type="entry name" value="TPR_rpt"/>
</dbReference>
<name>A0A6H1UJ82_9GAMM</name>
<dbReference type="PROSITE" id="PS50005">
    <property type="entry name" value="TPR"/>
    <property type="match status" value="1"/>
</dbReference>
<dbReference type="RefSeq" id="WP_168662855.1">
    <property type="nucleotide sequence ID" value="NZ_CP051180.1"/>
</dbReference>
<evidence type="ECO:0000313" key="3">
    <source>
        <dbReference type="Proteomes" id="UP000501602"/>
    </source>
</evidence>
<evidence type="ECO:0008006" key="4">
    <source>
        <dbReference type="Google" id="ProtNLM"/>
    </source>
</evidence>
<proteinExistence type="predicted"/>
<dbReference type="KEGG" id="fes:HER31_18255"/>
<reference evidence="2 3" key="1">
    <citation type="submission" date="2020-04" db="EMBL/GenBank/DDBJ databases">
        <title>Ferrimonas sp. S7 isolated from sea water.</title>
        <authorList>
            <person name="Bae S.S."/>
            <person name="Baek K."/>
        </authorList>
    </citation>
    <scope>NUCLEOTIDE SEQUENCE [LARGE SCALE GENOMIC DNA]</scope>
    <source>
        <strain evidence="2 3">S7</strain>
    </source>
</reference>
<sequence length="385" mass="43683">MAATTAPQGLSSYQFRVLAAASQQMERGHYGEAAQQLAPLLTKPSPPAVLFHYGCLALEQAQQPSLECWQRGQQQQPQDKTITLALSNQLLQAQRYQQSVELLTPWIDEHASAQLRYQYAYSLYQIEAYRQVVDALSIVPPIAAQTTQAAATANRQTRPNNWWPLIAYSQLALQEWPQLQQSAQQWLAVQVDNAQAWQLLSQSYLQQQQLKQATATLQIAQLLQPNTDSRTLTQLYGNIGAYNLASDCRNTQLTLNCLQYGYWAGDYQATLTSSNTLSVDAEQQDALWLLQGQLYAALEQPQQARNLWWQIGKQPLTATTATALQQQRQQRDHRRGQALLLIGQSHWLQQQWPEAQVAYRELAQLPQFQQRGQNLVDNLNYYTGN</sequence>
<organism evidence="2 3">
    <name type="scientific">Ferrimonas lipolytica</name>
    <dbReference type="NCBI Taxonomy" id="2724191"/>
    <lineage>
        <taxon>Bacteria</taxon>
        <taxon>Pseudomonadati</taxon>
        <taxon>Pseudomonadota</taxon>
        <taxon>Gammaproteobacteria</taxon>
        <taxon>Alteromonadales</taxon>
        <taxon>Ferrimonadaceae</taxon>
        <taxon>Ferrimonas</taxon>
    </lineage>
</organism>
<keyword evidence="1" id="KW-0802">TPR repeat</keyword>
<dbReference type="AlphaFoldDB" id="A0A6H1UJ82"/>
<dbReference type="InterPro" id="IPR011990">
    <property type="entry name" value="TPR-like_helical_dom_sf"/>
</dbReference>
<dbReference type="Proteomes" id="UP000501602">
    <property type="component" value="Chromosome"/>
</dbReference>
<keyword evidence="3" id="KW-1185">Reference proteome</keyword>
<feature type="repeat" description="TPR" evidence="1">
    <location>
        <begin position="194"/>
        <end position="227"/>
    </location>
</feature>
<dbReference type="SUPFAM" id="SSF48452">
    <property type="entry name" value="TPR-like"/>
    <property type="match status" value="1"/>
</dbReference>
<accession>A0A6H1UJ82</accession>
<evidence type="ECO:0000313" key="2">
    <source>
        <dbReference type="EMBL" id="QIZ78670.1"/>
    </source>
</evidence>
<dbReference type="Gene3D" id="1.25.40.10">
    <property type="entry name" value="Tetratricopeptide repeat domain"/>
    <property type="match status" value="1"/>
</dbReference>
<evidence type="ECO:0000256" key="1">
    <source>
        <dbReference type="PROSITE-ProRule" id="PRU00339"/>
    </source>
</evidence>
<gene>
    <name evidence="2" type="ORF">HER31_18255</name>
</gene>
<protein>
    <recommendedName>
        <fullName evidence="4">Tetratricopeptide repeat-containing protein</fullName>
    </recommendedName>
</protein>